<dbReference type="Proteomes" id="UP000230821">
    <property type="component" value="Unassembled WGS sequence"/>
</dbReference>
<gene>
    <name evidence="1" type="ORF">CSA56_08615</name>
</gene>
<protein>
    <submittedName>
        <fullName evidence="1">Uncharacterized protein</fullName>
    </submittedName>
</protein>
<dbReference type="EMBL" id="PDSK01000091">
    <property type="protein sequence ID" value="PIE34191.1"/>
    <property type="molecule type" value="Genomic_DNA"/>
</dbReference>
<evidence type="ECO:0000313" key="1">
    <source>
        <dbReference type="EMBL" id="PIE34191.1"/>
    </source>
</evidence>
<evidence type="ECO:0000313" key="2">
    <source>
        <dbReference type="Proteomes" id="UP000230821"/>
    </source>
</evidence>
<dbReference type="AlphaFoldDB" id="A0A2G6KEV4"/>
<reference evidence="1 2" key="1">
    <citation type="submission" date="2017-10" db="EMBL/GenBank/DDBJ databases">
        <title>Novel microbial diversity and functional potential in the marine mammal oral microbiome.</title>
        <authorList>
            <person name="Dudek N.K."/>
            <person name="Sun C.L."/>
            <person name="Burstein D."/>
            <person name="Kantor R.S."/>
            <person name="Aliaga Goltsman D.S."/>
            <person name="Bik E.M."/>
            <person name="Thomas B.C."/>
            <person name="Banfield J.F."/>
            <person name="Relman D.A."/>
        </authorList>
    </citation>
    <scope>NUCLEOTIDE SEQUENCE [LARGE SCALE GENOMIC DNA]</scope>
    <source>
        <strain evidence="1">DOLJORAL78_47_16</strain>
    </source>
</reference>
<organism evidence="1 2">
    <name type="scientific">candidate division KSB3 bacterium</name>
    <dbReference type="NCBI Taxonomy" id="2044937"/>
    <lineage>
        <taxon>Bacteria</taxon>
        <taxon>candidate division KSB3</taxon>
    </lineage>
</organism>
<comment type="caution">
    <text evidence="1">The sequence shown here is derived from an EMBL/GenBank/DDBJ whole genome shotgun (WGS) entry which is preliminary data.</text>
</comment>
<accession>A0A2G6KEV4</accession>
<proteinExistence type="predicted"/>
<sequence length="511" mass="57967">MSKALNDIILQLQQYSTAQMAGAVKTFPLRELMKNGQVIQEMLQHGEQNDSYTEKELEIALSKLQEVMTKRVDAAQTLVAKFSTMSPEVIALNNSIFALVPSRDVIEDVKAAYLNAGNFVDGLTAASANILEAVNIEIQQRFSLMSPEAIAVSYSGSTLDSYRKLLKNLLIHIEVDSDIFKVYSRIMRNVIEGCRIYDSQINASRTLCEQIFVSASPDFDRIFNEYAVGDLELYDAHLKETLAILELDITRRPSIVEFTEQCCQTHEALTRHFIARKLAMRKTTRVLQLSHYISFLSTEQVAENAAICLMSCHILFEEARTFLLTQKGHLDVKLNLASIEEAQKKIAEGLHYRQFAIGQLFQELSKLSPQDLNIVSKKRLRDSYLLLQEILCLTDEYIARTPSDPQSHILDLAQNLRKETDILQEGITPVAAASANRLEEEEPWELERHLPNLSKFYDAELIGLIRKTVESGQGASSRDDETFLRTEILTLIPTEQLYSYIESFINFANIR</sequence>
<name>A0A2G6KEV4_9BACT</name>